<accession>A0A6G1L7Q6</accession>
<proteinExistence type="predicted"/>
<keyword evidence="3" id="KW-1185">Reference proteome</keyword>
<protein>
    <recommendedName>
        <fullName evidence="4">Extracellular membrane protein CFEM domain-containing protein</fullName>
    </recommendedName>
</protein>
<feature type="signal peptide" evidence="1">
    <location>
        <begin position="1"/>
        <end position="21"/>
    </location>
</feature>
<sequence length="76" mass="8335">MQLKSSYSLAALLAIAIQAQADNMHFCICHSWPADEPVYEATKRVCGNWTSGAQFEDYPPYAVCVPAIHVPADANH</sequence>
<dbReference type="AlphaFoldDB" id="A0A6G1L7Q6"/>
<name>A0A6G1L7Q6_9PEZI</name>
<organism evidence="2 3">
    <name type="scientific">Teratosphaeria nubilosa</name>
    <dbReference type="NCBI Taxonomy" id="161662"/>
    <lineage>
        <taxon>Eukaryota</taxon>
        <taxon>Fungi</taxon>
        <taxon>Dikarya</taxon>
        <taxon>Ascomycota</taxon>
        <taxon>Pezizomycotina</taxon>
        <taxon>Dothideomycetes</taxon>
        <taxon>Dothideomycetidae</taxon>
        <taxon>Mycosphaerellales</taxon>
        <taxon>Teratosphaeriaceae</taxon>
        <taxon>Teratosphaeria</taxon>
    </lineage>
</organism>
<evidence type="ECO:0008006" key="4">
    <source>
        <dbReference type="Google" id="ProtNLM"/>
    </source>
</evidence>
<evidence type="ECO:0000256" key="1">
    <source>
        <dbReference type="SAM" id="SignalP"/>
    </source>
</evidence>
<keyword evidence="1" id="KW-0732">Signal</keyword>
<dbReference type="EMBL" id="ML995838">
    <property type="protein sequence ID" value="KAF2768963.1"/>
    <property type="molecule type" value="Genomic_DNA"/>
</dbReference>
<reference evidence="2" key="1">
    <citation type="journal article" date="2020" name="Stud. Mycol.">
        <title>101 Dothideomycetes genomes: a test case for predicting lifestyles and emergence of pathogens.</title>
        <authorList>
            <person name="Haridas S."/>
            <person name="Albert R."/>
            <person name="Binder M."/>
            <person name="Bloem J."/>
            <person name="Labutti K."/>
            <person name="Salamov A."/>
            <person name="Andreopoulos B."/>
            <person name="Baker S."/>
            <person name="Barry K."/>
            <person name="Bills G."/>
            <person name="Bluhm B."/>
            <person name="Cannon C."/>
            <person name="Castanera R."/>
            <person name="Culley D."/>
            <person name="Daum C."/>
            <person name="Ezra D."/>
            <person name="Gonzalez J."/>
            <person name="Henrissat B."/>
            <person name="Kuo A."/>
            <person name="Liang C."/>
            <person name="Lipzen A."/>
            <person name="Lutzoni F."/>
            <person name="Magnuson J."/>
            <person name="Mondo S."/>
            <person name="Nolan M."/>
            <person name="Ohm R."/>
            <person name="Pangilinan J."/>
            <person name="Park H.-J."/>
            <person name="Ramirez L."/>
            <person name="Alfaro M."/>
            <person name="Sun H."/>
            <person name="Tritt A."/>
            <person name="Yoshinaga Y."/>
            <person name="Zwiers L.-H."/>
            <person name="Turgeon B."/>
            <person name="Goodwin S."/>
            <person name="Spatafora J."/>
            <person name="Crous P."/>
            <person name="Grigoriev I."/>
        </authorList>
    </citation>
    <scope>NUCLEOTIDE SEQUENCE</scope>
    <source>
        <strain evidence="2">CBS 116005</strain>
    </source>
</reference>
<dbReference type="Proteomes" id="UP000799436">
    <property type="component" value="Unassembled WGS sequence"/>
</dbReference>
<evidence type="ECO:0000313" key="3">
    <source>
        <dbReference type="Proteomes" id="UP000799436"/>
    </source>
</evidence>
<gene>
    <name evidence="2" type="ORF">EJ03DRAFT_327741</name>
</gene>
<evidence type="ECO:0000313" key="2">
    <source>
        <dbReference type="EMBL" id="KAF2768963.1"/>
    </source>
</evidence>
<feature type="chain" id="PRO_5026298696" description="Extracellular membrane protein CFEM domain-containing protein" evidence="1">
    <location>
        <begin position="22"/>
        <end position="76"/>
    </location>
</feature>